<evidence type="ECO:0000256" key="8">
    <source>
        <dbReference type="SAM" id="MobiDB-lite"/>
    </source>
</evidence>
<gene>
    <name evidence="9" type="ORF">B1C78_05170</name>
</gene>
<reference evidence="9 10" key="1">
    <citation type="submission" date="2017-02" db="EMBL/GenBank/DDBJ databases">
        <title>Genomic diversity within the haloalkaliphilic genus Thioalkalivibrio.</title>
        <authorList>
            <person name="Ahn A.-C."/>
            <person name="Meier-Kolthoff J."/>
            <person name="Overmars L."/>
            <person name="Richter M."/>
            <person name="Woyke T."/>
            <person name="Sorokin D.Y."/>
            <person name="Muyzer G."/>
        </authorList>
    </citation>
    <scope>NUCLEOTIDE SEQUENCE [LARGE SCALE GENOMIC DNA]</scope>
    <source>
        <strain evidence="9 10">ALJD</strain>
    </source>
</reference>
<dbReference type="InterPro" id="IPR022781">
    <property type="entry name" value="Flagellar_biosynth_FliO"/>
</dbReference>
<accession>A0A1V3NMV2</accession>
<dbReference type="PANTHER" id="PTHR38766:SF1">
    <property type="entry name" value="FLAGELLAR PROTEIN FLIO"/>
    <property type="match status" value="1"/>
</dbReference>
<sequence length="159" mass="16580">MLSHPIQISFVRRTALALLIGLLPGIALAEGVAAGLPFAGGGASYLAQLLSGLLVVIAAIVVFAFIMRRMTGVQSRLGEEFRVVSGISLGSRERMLLVQVGDRQLVVGVAPGRVQTLHVLDKPLEVPGRTGSPAGGSTGAAESPFARSLRAVLQRRSES</sequence>
<evidence type="ECO:0000256" key="5">
    <source>
        <dbReference type="ARBA" id="ARBA00023143"/>
    </source>
</evidence>
<protein>
    <recommendedName>
        <fullName evidence="7">Flagellar protein</fullName>
    </recommendedName>
</protein>
<dbReference type="NCBIfam" id="TIGR03500">
    <property type="entry name" value="FliO_TIGR"/>
    <property type="match status" value="1"/>
</dbReference>
<evidence type="ECO:0000313" key="10">
    <source>
        <dbReference type="Proteomes" id="UP000189462"/>
    </source>
</evidence>
<dbReference type="GO" id="GO:0005886">
    <property type="term" value="C:plasma membrane"/>
    <property type="evidence" value="ECO:0007669"/>
    <property type="project" value="UniProtKB-SubCell"/>
</dbReference>
<proteinExistence type="inferred from homology"/>
<keyword evidence="3 7" id="KW-1133">Transmembrane helix</keyword>
<organism evidence="9 10">
    <name type="scientific">Thioalkalivibrio denitrificans</name>
    <dbReference type="NCBI Taxonomy" id="108003"/>
    <lineage>
        <taxon>Bacteria</taxon>
        <taxon>Pseudomonadati</taxon>
        <taxon>Pseudomonadota</taxon>
        <taxon>Gammaproteobacteria</taxon>
        <taxon>Chromatiales</taxon>
        <taxon>Ectothiorhodospiraceae</taxon>
        <taxon>Thioalkalivibrio</taxon>
    </lineage>
</organism>
<dbReference type="AlphaFoldDB" id="A0A1V3NMV2"/>
<dbReference type="GO" id="GO:0009425">
    <property type="term" value="C:bacterial-type flagellum basal body"/>
    <property type="evidence" value="ECO:0007669"/>
    <property type="project" value="UniProtKB-SubCell"/>
</dbReference>
<keyword evidence="5 7" id="KW-0975">Bacterial flagellum</keyword>
<feature type="region of interest" description="Disordered" evidence="8">
    <location>
        <begin position="127"/>
        <end position="159"/>
    </location>
</feature>
<evidence type="ECO:0000256" key="4">
    <source>
        <dbReference type="ARBA" id="ARBA00023136"/>
    </source>
</evidence>
<dbReference type="STRING" id="108003.B1C78_05170"/>
<keyword evidence="1 7" id="KW-1003">Cell membrane</keyword>
<evidence type="ECO:0000256" key="2">
    <source>
        <dbReference type="ARBA" id="ARBA00022692"/>
    </source>
</evidence>
<keyword evidence="2 7" id="KW-0812">Transmembrane</keyword>
<dbReference type="Proteomes" id="UP000189462">
    <property type="component" value="Unassembled WGS sequence"/>
</dbReference>
<dbReference type="OrthoDB" id="5741235at2"/>
<comment type="similarity">
    <text evidence="6 7">Belongs to the FliO/MopB family.</text>
</comment>
<evidence type="ECO:0000256" key="3">
    <source>
        <dbReference type="ARBA" id="ARBA00022989"/>
    </source>
</evidence>
<dbReference type="InterPro" id="IPR052205">
    <property type="entry name" value="FliO/MopB"/>
</dbReference>
<keyword evidence="9" id="KW-0282">Flagellum</keyword>
<comment type="caution">
    <text evidence="9">The sequence shown here is derived from an EMBL/GenBank/DDBJ whole genome shotgun (WGS) entry which is preliminary data.</text>
</comment>
<dbReference type="PANTHER" id="PTHR38766">
    <property type="entry name" value="FLAGELLAR PROTEIN FLIO"/>
    <property type="match status" value="1"/>
</dbReference>
<evidence type="ECO:0000256" key="1">
    <source>
        <dbReference type="ARBA" id="ARBA00022475"/>
    </source>
</evidence>
<feature type="transmembrane region" description="Helical" evidence="7">
    <location>
        <begin position="45"/>
        <end position="66"/>
    </location>
</feature>
<dbReference type="Pfam" id="PF04347">
    <property type="entry name" value="FliO"/>
    <property type="match status" value="1"/>
</dbReference>
<keyword evidence="10" id="KW-1185">Reference proteome</keyword>
<evidence type="ECO:0000256" key="7">
    <source>
        <dbReference type="RuleBase" id="RU362064"/>
    </source>
</evidence>
<dbReference type="GO" id="GO:0044781">
    <property type="term" value="P:bacterial-type flagellum organization"/>
    <property type="evidence" value="ECO:0007669"/>
    <property type="project" value="UniProtKB-UniRule"/>
</dbReference>
<evidence type="ECO:0000313" key="9">
    <source>
        <dbReference type="EMBL" id="OOG26218.1"/>
    </source>
</evidence>
<dbReference type="EMBL" id="MVBK01000029">
    <property type="protein sequence ID" value="OOG26218.1"/>
    <property type="molecule type" value="Genomic_DNA"/>
</dbReference>
<keyword evidence="9" id="KW-0969">Cilium</keyword>
<evidence type="ECO:0000256" key="6">
    <source>
        <dbReference type="ARBA" id="ARBA00037937"/>
    </source>
</evidence>
<keyword evidence="4 7" id="KW-0472">Membrane</keyword>
<name>A0A1V3NMV2_9GAMM</name>
<keyword evidence="9" id="KW-0966">Cell projection</keyword>
<comment type="subcellular location">
    <subcellularLocation>
        <location evidence="7">Cell membrane</location>
    </subcellularLocation>
    <subcellularLocation>
        <location evidence="7">Bacterial flagellum basal body</location>
    </subcellularLocation>
</comment>